<dbReference type="GO" id="GO:0003690">
    <property type="term" value="F:double-stranded DNA binding"/>
    <property type="evidence" value="ECO:0007669"/>
    <property type="project" value="TreeGrafter"/>
</dbReference>
<feature type="compositionally biased region" description="Low complexity" evidence="4">
    <location>
        <begin position="361"/>
        <end position="405"/>
    </location>
</feature>
<feature type="site" description="Interaction with DNA" evidence="3">
    <location>
        <position position="896"/>
    </location>
</feature>
<evidence type="ECO:0000256" key="4">
    <source>
        <dbReference type="SAM" id="MobiDB-lite"/>
    </source>
</evidence>
<dbReference type="PANTHER" id="PTHR12415">
    <property type="entry name" value="TYROSYL-DNA PHOSPHODIESTERASE 1"/>
    <property type="match status" value="1"/>
</dbReference>
<dbReference type="EMBL" id="MU404358">
    <property type="protein sequence ID" value="KAI1610423.1"/>
    <property type="molecule type" value="Genomic_DNA"/>
</dbReference>
<feature type="compositionally biased region" description="Polar residues" evidence="4">
    <location>
        <begin position="488"/>
        <end position="505"/>
    </location>
</feature>
<feature type="compositionally biased region" description="Low complexity" evidence="4">
    <location>
        <begin position="441"/>
        <end position="457"/>
    </location>
</feature>
<dbReference type="PANTHER" id="PTHR12415:SF4">
    <property type="entry name" value="TYROSYL-DNA PHOSPHODIESTERASE DOMAIN-CONTAINING PROTEIN"/>
    <property type="match status" value="1"/>
</dbReference>
<feature type="compositionally biased region" description="Polar residues" evidence="4">
    <location>
        <begin position="41"/>
        <end position="50"/>
    </location>
</feature>
<feature type="binding site" evidence="2">
    <location>
        <position position="867"/>
    </location>
    <ligand>
        <name>substrate</name>
    </ligand>
</feature>
<dbReference type="Pfam" id="PF06087">
    <property type="entry name" value="Tyr-DNA_phospho"/>
    <property type="match status" value="1"/>
</dbReference>
<dbReference type="GO" id="GO:0003697">
    <property type="term" value="F:single-stranded DNA binding"/>
    <property type="evidence" value="ECO:0007669"/>
    <property type="project" value="TreeGrafter"/>
</dbReference>
<dbReference type="GO" id="GO:0005634">
    <property type="term" value="C:nucleus"/>
    <property type="evidence" value="ECO:0007669"/>
    <property type="project" value="InterPro"/>
</dbReference>
<dbReference type="Proteomes" id="UP001203852">
    <property type="component" value="Unassembled WGS sequence"/>
</dbReference>
<feature type="active site" description="Nucleophile" evidence="1">
    <location>
        <position position="605"/>
    </location>
</feature>
<feature type="region of interest" description="Disordered" evidence="4">
    <location>
        <begin position="22"/>
        <end position="78"/>
    </location>
</feature>
<dbReference type="AlphaFoldDB" id="A0AAN6DQX1"/>
<dbReference type="Pfam" id="PF02809">
    <property type="entry name" value="UIM"/>
    <property type="match status" value="2"/>
</dbReference>
<proteinExistence type="predicted"/>
<comment type="caution">
    <text evidence="5">The sequence shown here is derived from an EMBL/GenBank/DDBJ whole genome shotgun (WGS) entry which is preliminary data.</text>
</comment>
<feature type="region of interest" description="Disordered" evidence="4">
    <location>
        <begin position="117"/>
        <end position="152"/>
    </location>
</feature>
<keyword evidence="6" id="KW-1185">Reference proteome</keyword>
<dbReference type="Gene3D" id="3.30.870.10">
    <property type="entry name" value="Endonuclease Chain A"/>
    <property type="match status" value="2"/>
</dbReference>
<feature type="region of interest" description="Disordered" evidence="4">
    <location>
        <begin position="216"/>
        <end position="318"/>
    </location>
</feature>
<dbReference type="InterPro" id="IPR010347">
    <property type="entry name" value="Tdp1"/>
</dbReference>
<dbReference type="PROSITE" id="PS50330">
    <property type="entry name" value="UIM"/>
    <property type="match status" value="1"/>
</dbReference>
<feature type="binding site" evidence="2">
    <location>
        <position position="607"/>
    </location>
    <ligand>
        <name>substrate</name>
    </ligand>
</feature>
<dbReference type="GO" id="GO:0006281">
    <property type="term" value="P:DNA repair"/>
    <property type="evidence" value="ECO:0007669"/>
    <property type="project" value="InterPro"/>
</dbReference>
<accession>A0AAN6DQX1</accession>
<gene>
    <name evidence="5" type="ORF">EDD36DRAFT_467489</name>
</gene>
<organism evidence="5 6">
    <name type="scientific">Exophiala viscosa</name>
    <dbReference type="NCBI Taxonomy" id="2486360"/>
    <lineage>
        <taxon>Eukaryota</taxon>
        <taxon>Fungi</taxon>
        <taxon>Dikarya</taxon>
        <taxon>Ascomycota</taxon>
        <taxon>Pezizomycotina</taxon>
        <taxon>Eurotiomycetes</taxon>
        <taxon>Chaetothyriomycetidae</taxon>
        <taxon>Chaetothyriales</taxon>
        <taxon>Herpotrichiellaceae</taxon>
        <taxon>Exophiala</taxon>
    </lineage>
</organism>
<evidence type="ECO:0000256" key="1">
    <source>
        <dbReference type="PIRSR" id="PIRSR610347-1"/>
    </source>
</evidence>
<evidence type="ECO:0000313" key="5">
    <source>
        <dbReference type="EMBL" id="KAI1610423.1"/>
    </source>
</evidence>
<dbReference type="CDD" id="cd09122">
    <property type="entry name" value="PLDc_Tdp1_1"/>
    <property type="match status" value="1"/>
</dbReference>
<feature type="compositionally biased region" description="Low complexity" evidence="4">
    <location>
        <begin position="132"/>
        <end position="151"/>
    </location>
</feature>
<dbReference type="Gene3D" id="6.10.140.100">
    <property type="match status" value="1"/>
</dbReference>
<feature type="region of interest" description="Disordered" evidence="4">
    <location>
        <begin position="353"/>
        <end position="505"/>
    </location>
</feature>
<feature type="compositionally biased region" description="Polar residues" evidence="4">
    <location>
        <begin position="242"/>
        <end position="256"/>
    </location>
</feature>
<dbReference type="SUPFAM" id="SSF56024">
    <property type="entry name" value="Phospholipase D/nuclease"/>
    <property type="match status" value="2"/>
</dbReference>
<feature type="compositionally biased region" description="Low complexity" evidence="4">
    <location>
        <begin position="289"/>
        <end position="305"/>
    </location>
</feature>
<evidence type="ECO:0000256" key="2">
    <source>
        <dbReference type="PIRSR" id="PIRSR610347-2"/>
    </source>
</evidence>
<evidence type="ECO:0000313" key="6">
    <source>
        <dbReference type="Proteomes" id="UP001203852"/>
    </source>
</evidence>
<reference evidence="5" key="1">
    <citation type="journal article" date="2022" name="bioRxiv">
        <title>Deciphering the potential niche of two novel black yeast fungi from a biological soil crust based on their genomes, phenotypes, and melanin regulation.</title>
        <authorList>
            <consortium name="DOE Joint Genome Institute"/>
            <person name="Carr E.C."/>
            <person name="Barton Q."/>
            <person name="Grambo S."/>
            <person name="Sullivan M."/>
            <person name="Renfro C.M."/>
            <person name="Kuo A."/>
            <person name="Pangilinan J."/>
            <person name="Lipzen A."/>
            <person name="Keymanesh K."/>
            <person name="Savage E."/>
            <person name="Barry K."/>
            <person name="Grigoriev I.V."/>
            <person name="Riekhof W.R."/>
            <person name="Harris S.S."/>
        </authorList>
    </citation>
    <scope>NUCLEOTIDE SEQUENCE</scope>
    <source>
        <strain evidence="5">JF 03-4F</strain>
    </source>
</reference>
<evidence type="ECO:0000256" key="3">
    <source>
        <dbReference type="PIRSR" id="PIRSR610347-3"/>
    </source>
</evidence>
<name>A0AAN6DQX1_9EURO</name>
<feature type="compositionally biased region" description="Basic and acidic residues" evidence="4">
    <location>
        <begin position="411"/>
        <end position="437"/>
    </location>
</feature>
<dbReference type="GO" id="GO:0017005">
    <property type="term" value="F:3'-tyrosyl-DNA phosphodiesterase activity"/>
    <property type="evidence" value="ECO:0007669"/>
    <property type="project" value="TreeGrafter"/>
</dbReference>
<sequence length="976" mass="106281">MATGSQQSDIVDLLSDSDDDVAILPEAPINSHRQDLHMHNSTESQHTQHSSPRRSLGQARGEDLLPYEPPPPYAEGRVHHFHAGGIDKSHYIPNDQFSCRGCSIEPLEEAYFGKAASSRNQFRPRPNVESSTAAGTNATVDAAADAPTRTTAADERCADPILIDGDSPVTSMERGLDEEDTLRPGFNHVLDVVHEPGTASNTEQGSDSEYDIQQIARPSMKNKPLAMLQTSRKGKERERLVNLSNPSDDDYTTSSSRHFDSAITLPDGDEQSDDEEFRRAVALSLQEQRAFNPPASNSNASSTPSRSHRAIEISDDEEEEEFIRAVALSLQEVPSSQSAESPKRTTAIVVQNQVESNETTLSPSPILPSSSDAPADRTAQAETTAAPASGAADPTTPTLANTAPAFSLAGLDRKQMEQERNARQKRKHEGDNDDGRRPKAARITQTGTATATQSRTTNISPPPLQRQSRPSTTATSGLPLRNPGGGSNTLDSKSAAATSPWGTTPNRYPKGKVFQTFVAGYPADNTIDFPTLIADKASLESCLLSSFIWDFDWLFPHFDLKHTKFQLVMHAKGAAQREALRADFKGVPNVRLCFPPMDGMVNCMHSKLMLLFYKDEDAGGGTGNRQGQGKRQRLRCRIVIPTANLMGFDWGVGAFMENTLWLIDLPPRLSAGAQDETRFEKSLKTFLRAQTVPDDVVQKLERFDFRETVGLGFVHTIGGMHVGDTTKSTGVCGLGQTVTALGLATDSPNELDYVASSLGNLSDGFMSSLYLAAQGDNGFAEYDSRLGTGTGTGTADRGAKGVKVGQDWKTNFRFYFPSDATVRRSKGGPRNAGTICFSSKWWTNGTFPTSNMRDCVSVREGLLMHNKLLYVRPANLSDGVQLPTSGWTYVGSANLSESAWGRLVQDKITKQPKLNCRNWECGVLIPSPAEADSRQNIPGIHVSGVMRLAGFQDVVPVPMRFPGESLVAKKPWTFFR</sequence>
<protein>
    <submittedName>
        <fullName evidence="5">Tyrosyl-DNA phosphodiesterase-domain-containing protein</fullName>
    </submittedName>
</protein>
<dbReference type="InterPro" id="IPR003903">
    <property type="entry name" value="UIM_dom"/>
</dbReference>
<dbReference type="SMART" id="SM00726">
    <property type="entry name" value="UIM"/>
    <property type="match status" value="2"/>
</dbReference>
<feature type="active site" description="Proton donor/acceptor" evidence="1">
    <location>
        <position position="865"/>
    </location>
</feature>